<dbReference type="GO" id="GO:0005576">
    <property type="term" value="C:extracellular region"/>
    <property type="evidence" value="ECO:0007669"/>
    <property type="project" value="UniProtKB-SubCell"/>
</dbReference>
<dbReference type="STRING" id="36087.A0A077Z3A9"/>
<keyword evidence="6" id="KW-1185">Reference proteome</keyword>
<dbReference type="PANTHER" id="PTHR11306:SF68">
    <property type="entry name" value="NPC INTRACELLULAR CHOLESTEROL TRANSPORTER 2"/>
    <property type="match status" value="1"/>
</dbReference>
<name>A0A077Z3A9_TRITR</name>
<accession>A0A077Z3A9</accession>
<dbReference type="OrthoDB" id="4937502at2759"/>
<dbReference type="InterPro" id="IPR003172">
    <property type="entry name" value="ML_dom"/>
</dbReference>
<dbReference type="SUPFAM" id="SSF81296">
    <property type="entry name" value="E set domains"/>
    <property type="match status" value="2"/>
</dbReference>
<dbReference type="GO" id="GO:0032934">
    <property type="term" value="F:sterol binding"/>
    <property type="evidence" value="ECO:0007669"/>
    <property type="project" value="InterPro"/>
</dbReference>
<comment type="subcellular location">
    <subcellularLocation>
        <location evidence="1">Secreted</location>
    </subcellularLocation>
</comment>
<dbReference type="EMBL" id="HG805843">
    <property type="protein sequence ID" value="CDW53195.1"/>
    <property type="molecule type" value="Genomic_DNA"/>
</dbReference>
<dbReference type="Pfam" id="PF02221">
    <property type="entry name" value="E1_DerP2_DerF2"/>
    <property type="match status" value="2"/>
</dbReference>
<evidence type="ECO:0000313" key="5">
    <source>
        <dbReference type="EMBL" id="CDW53195.1"/>
    </source>
</evidence>
<feature type="domain" description="MD-2-related lipid-recognition" evidence="4">
    <location>
        <begin position="11"/>
        <end position="133"/>
    </location>
</feature>
<evidence type="ECO:0000259" key="4">
    <source>
        <dbReference type="SMART" id="SM00737"/>
    </source>
</evidence>
<dbReference type="Gene3D" id="2.60.40.770">
    <property type="match status" value="2"/>
</dbReference>
<evidence type="ECO:0000256" key="3">
    <source>
        <dbReference type="ARBA" id="ARBA00022525"/>
    </source>
</evidence>
<dbReference type="InterPro" id="IPR039670">
    <property type="entry name" value="NPC2-like"/>
</dbReference>
<evidence type="ECO:0000256" key="2">
    <source>
        <dbReference type="ARBA" id="ARBA00006370"/>
    </source>
</evidence>
<dbReference type="AlphaFoldDB" id="A0A077Z3A9"/>
<dbReference type="PANTHER" id="PTHR11306">
    <property type="entry name" value="NIEMANN PICK TYPE C2 PROTEIN NPC2-RELATED"/>
    <property type="match status" value="1"/>
</dbReference>
<feature type="domain" description="MD-2-related lipid-recognition" evidence="4">
    <location>
        <begin position="164"/>
        <end position="286"/>
    </location>
</feature>
<reference evidence="5" key="2">
    <citation type="submission" date="2014-03" db="EMBL/GenBank/DDBJ databases">
        <title>The whipworm genome and dual-species transcriptomics of an intimate host-pathogen interaction.</title>
        <authorList>
            <person name="Foth B.J."/>
            <person name="Tsai I.J."/>
            <person name="Reid A.J."/>
            <person name="Bancroft A.J."/>
            <person name="Nichol S."/>
            <person name="Tracey A."/>
            <person name="Holroyd N."/>
            <person name="Cotton J.A."/>
            <person name="Stanley E.J."/>
            <person name="Zarowiecki M."/>
            <person name="Liu J.Z."/>
            <person name="Huckvale T."/>
            <person name="Cooper P.J."/>
            <person name="Grencis R.K."/>
            <person name="Berriman M."/>
        </authorList>
    </citation>
    <scope>NUCLEOTIDE SEQUENCE [LARGE SCALE GENOMIC DNA]</scope>
</reference>
<dbReference type="Proteomes" id="UP000030665">
    <property type="component" value="Unassembled WGS sequence"/>
</dbReference>
<comment type="similarity">
    <text evidence="2">Belongs to the NPC2 family.</text>
</comment>
<keyword evidence="3" id="KW-0964">Secreted</keyword>
<protein>
    <submittedName>
        <fullName evidence="5">E1 DerP2 DerF2 domain containing protein</fullName>
    </submittedName>
</protein>
<evidence type="ECO:0000256" key="1">
    <source>
        <dbReference type="ARBA" id="ARBA00004613"/>
    </source>
</evidence>
<organism evidence="5 6">
    <name type="scientific">Trichuris trichiura</name>
    <name type="common">Whipworm</name>
    <name type="synonym">Trichocephalus trichiurus</name>
    <dbReference type="NCBI Taxonomy" id="36087"/>
    <lineage>
        <taxon>Eukaryota</taxon>
        <taxon>Metazoa</taxon>
        <taxon>Ecdysozoa</taxon>
        <taxon>Nematoda</taxon>
        <taxon>Enoplea</taxon>
        <taxon>Dorylaimia</taxon>
        <taxon>Trichinellida</taxon>
        <taxon>Trichuridae</taxon>
        <taxon>Trichuris</taxon>
    </lineage>
</organism>
<dbReference type="InterPro" id="IPR014756">
    <property type="entry name" value="Ig_E-set"/>
</dbReference>
<dbReference type="GO" id="GO:0015918">
    <property type="term" value="P:sterol transport"/>
    <property type="evidence" value="ECO:0007669"/>
    <property type="project" value="InterPro"/>
</dbReference>
<dbReference type="SMART" id="SM00737">
    <property type="entry name" value="ML"/>
    <property type="match status" value="2"/>
</dbReference>
<gene>
    <name evidence="5" type="ORF">TTRE_0000145801</name>
</gene>
<reference evidence="5" key="1">
    <citation type="submission" date="2014-01" db="EMBL/GenBank/DDBJ databases">
        <authorList>
            <person name="Aslett M."/>
        </authorList>
    </citation>
    <scope>NUCLEOTIDE SEQUENCE</scope>
</reference>
<dbReference type="FunFam" id="2.60.40.770:FF:000001">
    <property type="entry name" value="NPC intracellular cholesterol transporter 2"/>
    <property type="match status" value="2"/>
</dbReference>
<sequence>MHAQGGEWVNYEDCGSRAEIMWIEVHPCNDAYNCTLKRGGNTTLRIRFAPRETVTNITAVMQVKKRYEYEPYPLNNPNGCKDSGLTCPLQPKKRVIYIQRLHTRKNAEKINIVVRFQLRDQNGNDLVCVYTGFHIADTTNQWTYAFLALAACFACFDGREWVNYMDCGSRAKILWVEVRPCDDPYNCTLVKGTDVELFVRFVPNDTVTSLTAVAYGKLGFEYKRMPVANPRACKTSGRACTIQPGTAVTYRTKFHVRKEYPKNVVYVRFKLLDQKERTQICMLMTGHIADTPFVFYEWSDSEE</sequence>
<evidence type="ECO:0000313" key="6">
    <source>
        <dbReference type="Proteomes" id="UP000030665"/>
    </source>
</evidence>
<proteinExistence type="inferred from homology"/>